<keyword evidence="1" id="KW-0328">Glycosyltransferase</keyword>
<proteinExistence type="predicted"/>
<evidence type="ECO:0000313" key="4">
    <source>
        <dbReference type="EMBL" id="GGF11335.1"/>
    </source>
</evidence>
<dbReference type="InterPro" id="IPR001296">
    <property type="entry name" value="Glyco_trans_1"/>
</dbReference>
<feature type="domain" description="Glycosyl transferase family 1" evidence="3">
    <location>
        <begin position="96"/>
        <end position="242"/>
    </location>
</feature>
<keyword evidence="2" id="KW-0808">Transferase</keyword>
<dbReference type="Pfam" id="PF00534">
    <property type="entry name" value="Glycos_transf_1"/>
    <property type="match status" value="1"/>
</dbReference>
<dbReference type="Proteomes" id="UP000632273">
    <property type="component" value="Unassembled WGS sequence"/>
</dbReference>
<name>A0ABQ1U6G6_9BACT</name>
<gene>
    <name evidence="4" type="ORF">GCM10011383_23180</name>
</gene>
<evidence type="ECO:0000256" key="1">
    <source>
        <dbReference type="ARBA" id="ARBA00022676"/>
    </source>
</evidence>
<evidence type="ECO:0000259" key="3">
    <source>
        <dbReference type="Pfam" id="PF00534"/>
    </source>
</evidence>
<evidence type="ECO:0000256" key="2">
    <source>
        <dbReference type="ARBA" id="ARBA00022679"/>
    </source>
</evidence>
<evidence type="ECO:0000313" key="5">
    <source>
        <dbReference type="Proteomes" id="UP000632273"/>
    </source>
</evidence>
<dbReference type="PANTHER" id="PTHR12526">
    <property type="entry name" value="GLYCOSYLTRANSFERASE"/>
    <property type="match status" value="1"/>
</dbReference>
<reference evidence="5" key="1">
    <citation type="journal article" date="2019" name="Int. J. Syst. Evol. Microbiol.">
        <title>The Global Catalogue of Microorganisms (GCM) 10K type strain sequencing project: providing services to taxonomists for standard genome sequencing and annotation.</title>
        <authorList>
            <consortium name="The Broad Institute Genomics Platform"/>
            <consortium name="The Broad Institute Genome Sequencing Center for Infectious Disease"/>
            <person name="Wu L."/>
            <person name="Ma J."/>
        </authorList>
    </citation>
    <scope>NUCLEOTIDE SEQUENCE [LARGE SCALE GENOMIC DNA]</scope>
    <source>
        <strain evidence="5">CGMCC 1.15197</strain>
    </source>
</reference>
<keyword evidence="5" id="KW-1185">Reference proteome</keyword>
<dbReference type="SUPFAM" id="SSF53756">
    <property type="entry name" value="UDP-Glycosyltransferase/glycogen phosphorylase"/>
    <property type="match status" value="1"/>
</dbReference>
<dbReference type="Gene3D" id="3.40.50.2000">
    <property type="entry name" value="Glycogen Phosphorylase B"/>
    <property type="match status" value="1"/>
</dbReference>
<sequence>MPIAYWETARALMLEEAERQPDWACTLGGGIHDSAAKLERKERELELADVVIGPGQFVIDSLPAWARGKQLISAPFGSPTRSADLAPATEKDTQNSRRPLRVLFVGGMSQRKGLGDLLAAVRLLNRSDLELVVMGIPMTMVPMEFYRNQFSQAPNVRYEPSRPHAQVLEFMRTCDVFCLPSIVEGRALVMQEAMSQGLPLIITPNTGGSDLIQEGVTGFLVPIRSPEAIAEKIEWFLDNRSAIPEMGRFAQLHAARYTWESYSNHIVHALADYLAV</sequence>
<dbReference type="EMBL" id="BMHT01000004">
    <property type="protein sequence ID" value="GGF11335.1"/>
    <property type="molecule type" value="Genomic_DNA"/>
</dbReference>
<organism evidence="4 5">
    <name type="scientific">Hymenobacter cavernae</name>
    <dbReference type="NCBI Taxonomy" id="2044852"/>
    <lineage>
        <taxon>Bacteria</taxon>
        <taxon>Pseudomonadati</taxon>
        <taxon>Bacteroidota</taxon>
        <taxon>Cytophagia</taxon>
        <taxon>Cytophagales</taxon>
        <taxon>Hymenobacteraceae</taxon>
        <taxon>Hymenobacter</taxon>
    </lineage>
</organism>
<dbReference type="PANTHER" id="PTHR12526:SF510">
    <property type="entry name" value="D-INOSITOL 3-PHOSPHATE GLYCOSYLTRANSFERASE"/>
    <property type="match status" value="1"/>
</dbReference>
<comment type="caution">
    <text evidence="4">The sequence shown here is derived from an EMBL/GenBank/DDBJ whole genome shotgun (WGS) entry which is preliminary data.</text>
</comment>
<protein>
    <recommendedName>
        <fullName evidence="3">Glycosyl transferase family 1 domain-containing protein</fullName>
    </recommendedName>
</protein>
<dbReference type="CDD" id="cd03801">
    <property type="entry name" value="GT4_PimA-like"/>
    <property type="match status" value="1"/>
</dbReference>
<accession>A0ABQ1U6G6</accession>